<dbReference type="PANTHER" id="PTHR33116:SF78">
    <property type="entry name" value="OS12G0587133 PROTEIN"/>
    <property type="match status" value="1"/>
</dbReference>
<protein>
    <recommendedName>
        <fullName evidence="2">Reverse transcriptase zinc-binding domain-containing protein</fullName>
    </recommendedName>
</protein>
<reference evidence="3" key="1">
    <citation type="submission" date="2018-02" db="EMBL/GenBank/DDBJ databases">
        <authorList>
            <person name="Cohen D.B."/>
            <person name="Kent A.D."/>
        </authorList>
    </citation>
    <scope>NUCLEOTIDE SEQUENCE</scope>
</reference>
<dbReference type="EMBL" id="OIVN01002347">
    <property type="protein sequence ID" value="SPD02874.1"/>
    <property type="molecule type" value="Genomic_DNA"/>
</dbReference>
<feature type="domain" description="Reverse transcriptase zinc-binding" evidence="2">
    <location>
        <begin position="716"/>
        <end position="763"/>
    </location>
</feature>
<accession>A0A2N9GUA8</accession>
<proteinExistence type="predicted"/>
<evidence type="ECO:0000256" key="1">
    <source>
        <dbReference type="SAM" id="Phobius"/>
    </source>
</evidence>
<sequence length="1055" mass="120207">MMIQTTCRIPALLPRNVQSVGVRSPLNSLLKKVVAAYLMMSSPLKSITSFVDDGIQIELFNLDREREEGYFDNDGNFVEYINDNDFKLDSVDVEPKYAGKGVVVTNNEDDDASQLSSEDVEKMKRRIADVGPIFALTRFHVVDSVVPYHILLERPWLYKHQLVSSTYHPCVKRRLNGKPIWIATNSIPFDQSESHFFEAALYDEVASGKKLVLARVSRNVCAFVYRMGALFTTYEEYADAVAGEFAVADPKISAKEELEVINLSSDPNVYKPVSISASLSVEERMHLVKLLKEYQDVFAWQYDEMLRIDSELVAHSLNVESSTRPVVQPMRTFHPEVEAQITQEITMLPRVRGPFFQDCAVSISSYSFRSFPNFIKLIKGWWDTYFYNGKASFALAKKLKALKFDLRRWNREVFGNINHRKFTLLESIQVLDAIEESHSLSPYENSAKFQYMSDFENVLLLDEITWRKKSRAIWLWEGDKNTMFFHRVANSNHRFNTTGRLMVDRVITTNQDEIGEGLVNFYSCLFSDDDVRCPLLDDLDFSSIDEEDNIVLDKPFTKEEVLGVVKDMVGDKAPGPDGYSMAFFQRCWDIVKNDVLVVFQEFYTHDSHLWRKVIAAKYGTEWGGWQSKPCRGNHGCGLWKSISLGWEAFLEKIEFSVVESVLSRSNLSNSCDWNISFVRDFNDWELPVVMSFFNFIQPFLSRRERNDTKVWKLRNSAGRGKILTCDNLMKMGHVLANWCCMCKNHWETGDHLLLHCEVATALWGFVFQTSGIQWVLPAKGDPLSPLLFLIVMEALSRIMDKVVEGGFLVGFAVDNSRRNALSISHLFLADDTLILCHVPNVAELEWFLGCRVSSLPMSYLGLPLGAGFKKKDVWNNVVEKMENRLAGWKRLYLSKGARLTLIKSTLSSLPTHYLSLFPLLANGYGGMLVKLILYGVEWWIASTVAEGGDDALIQIHEPYEAFPGLGSGNGGFLHGVPLFFFPFVGVLWILYGSSFPTKGFLRDVVDLLACWAGKVGKDEARAIWKKCENFYRGIKIDASFEALFFTISLLLVKGF</sequence>
<gene>
    <name evidence="3" type="ORF">FSB_LOCUS30756</name>
</gene>
<organism evidence="3">
    <name type="scientific">Fagus sylvatica</name>
    <name type="common">Beechnut</name>
    <dbReference type="NCBI Taxonomy" id="28930"/>
    <lineage>
        <taxon>Eukaryota</taxon>
        <taxon>Viridiplantae</taxon>
        <taxon>Streptophyta</taxon>
        <taxon>Embryophyta</taxon>
        <taxon>Tracheophyta</taxon>
        <taxon>Spermatophyta</taxon>
        <taxon>Magnoliopsida</taxon>
        <taxon>eudicotyledons</taxon>
        <taxon>Gunneridae</taxon>
        <taxon>Pentapetalae</taxon>
        <taxon>rosids</taxon>
        <taxon>fabids</taxon>
        <taxon>Fagales</taxon>
        <taxon>Fagaceae</taxon>
        <taxon>Fagus</taxon>
    </lineage>
</organism>
<evidence type="ECO:0000313" key="3">
    <source>
        <dbReference type="EMBL" id="SPD02874.1"/>
    </source>
</evidence>
<keyword evidence="1" id="KW-0812">Transmembrane</keyword>
<evidence type="ECO:0000259" key="2">
    <source>
        <dbReference type="Pfam" id="PF13966"/>
    </source>
</evidence>
<dbReference type="Pfam" id="PF13966">
    <property type="entry name" value="zf-RVT"/>
    <property type="match status" value="1"/>
</dbReference>
<keyword evidence="1" id="KW-1133">Transmembrane helix</keyword>
<dbReference type="PANTHER" id="PTHR33116">
    <property type="entry name" value="REVERSE TRANSCRIPTASE ZINC-BINDING DOMAIN-CONTAINING PROTEIN-RELATED-RELATED"/>
    <property type="match status" value="1"/>
</dbReference>
<dbReference type="AlphaFoldDB" id="A0A2N9GUA8"/>
<keyword evidence="1" id="KW-0472">Membrane</keyword>
<name>A0A2N9GUA8_FAGSY</name>
<dbReference type="InterPro" id="IPR026960">
    <property type="entry name" value="RVT-Znf"/>
</dbReference>
<feature type="transmembrane region" description="Helical" evidence="1">
    <location>
        <begin position="972"/>
        <end position="991"/>
    </location>
</feature>